<comment type="similarity">
    <text evidence="3 10">Belongs to the beta-defensin family.</text>
</comment>
<sequence>MKTAVLTMVLLLLLSQVIPGSPEKCWKSFGICREECLRKEKFYIFCWDGSLCCVKPKNVPQWSQSSE</sequence>
<dbReference type="EMBL" id="AY600149">
    <property type="protein sequence ID" value="AAU04553.1"/>
    <property type="molecule type" value="mRNA"/>
</dbReference>
<dbReference type="RGD" id="1589571">
    <property type="gene designation" value="Defb27"/>
</dbReference>
<organism evidence="12">
    <name type="scientific">Rattus norvegicus</name>
    <name type="common">Rat</name>
    <dbReference type="NCBI Taxonomy" id="10116"/>
    <lineage>
        <taxon>Eukaryota</taxon>
        <taxon>Metazoa</taxon>
        <taxon>Chordata</taxon>
        <taxon>Craniata</taxon>
        <taxon>Vertebrata</taxon>
        <taxon>Euteleostomi</taxon>
        <taxon>Mammalia</taxon>
        <taxon>Eutheria</taxon>
        <taxon>Euarchontoglires</taxon>
        <taxon>Glires</taxon>
        <taxon>Rodentia</taxon>
        <taxon>Myomorpha</taxon>
        <taxon>Muroidea</taxon>
        <taxon>Muridae</taxon>
        <taxon>Murinae</taxon>
        <taxon>Rattus</taxon>
    </lineage>
</organism>
<dbReference type="CTD" id="641642"/>
<keyword evidence="4 10" id="KW-0964">Secreted</keyword>
<reference evidence="13" key="3">
    <citation type="journal article" date="2006" name="Reprod. Biol. Endocrinol.">
        <title>Identification, cloning and functional characterization of novel beta-defensins in the rat (Rattus norvegicus).</title>
        <authorList>
            <person name="Yenugu S."/>
            <person name="Chintalgattu V."/>
            <person name="Wingard C.J."/>
            <person name="Radhakrishnan Y."/>
            <person name="French F.S."/>
            <person name="Hall S.H."/>
        </authorList>
    </citation>
    <scope>NUCLEOTIDE SEQUENCE</scope>
    <source>
        <strain evidence="13">W</strain>
        <tissue evidence="13">Epididymis</tissue>
    </source>
</reference>
<comment type="subcellular location">
    <subcellularLocation>
        <location evidence="2 10">Secreted</location>
    </subcellularLocation>
</comment>
<dbReference type="eggNOG" id="ENOG502TEI7">
    <property type="taxonomic scope" value="Eukaryota"/>
</dbReference>
<evidence type="ECO:0000256" key="8">
    <source>
        <dbReference type="ARBA" id="ARBA00023022"/>
    </source>
</evidence>
<dbReference type="Proteomes" id="UP000002494">
    <property type="component" value="Chromosome 3"/>
</dbReference>
<dbReference type="InterPro" id="IPR050544">
    <property type="entry name" value="Beta-defensin"/>
</dbReference>
<dbReference type="SMR" id="Q32ZG5"/>
<evidence type="ECO:0000313" key="16">
    <source>
        <dbReference type="RGD" id="1589571"/>
    </source>
</evidence>
<evidence type="ECO:0000256" key="9">
    <source>
        <dbReference type="ARBA" id="ARBA00023157"/>
    </source>
</evidence>
<dbReference type="Pfam" id="PF13841">
    <property type="entry name" value="Defensin_beta_2"/>
    <property type="match status" value="1"/>
</dbReference>
<dbReference type="PaxDb" id="10116-ENSRNOP00000052275"/>
<dbReference type="RefSeq" id="NP_001032608.1">
    <property type="nucleotide sequence ID" value="NM_001037519.1"/>
</dbReference>
<dbReference type="AGR" id="RGD:1589571"/>
<dbReference type="GO" id="GO:0005576">
    <property type="term" value="C:extracellular region"/>
    <property type="evidence" value="ECO:0007669"/>
    <property type="project" value="UniProtKB-SubCell"/>
</dbReference>
<evidence type="ECO:0000256" key="2">
    <source>
        <dbReference type="ARBA" id="ARBA00004613"/>
    </source>
</evidence>
<dbReference type="GO" id="GO:0042742">
    <property type="term" value="P:defense response to bacterium"/>
    <property type="evidence" value="ECO:0007669"/>
    <property type="project" value="UniProtKB-UniRule"/>
</dbReference>
<gene>
    <name evidence="12 14 16" type="primary">Defb27</name>
</gene>
<reference evidence="12" key="2">
    <citation type="journal article" date="2005" name="Physiol. Genomics">
        <title>Cross-species analysis of the mammalian beta-defensin gene family: presence of syntenic gene clusters and preferential expression in the male reproductive tract.</title>
        <authorList>
            <person name="Patil A.A."/>
            <person name="Cai Y."/>
            <person name="Sang Y."/>
            <person name="Blecha F."/>
            <person name="Zhang G."/>
        </authorList>
    </citation>
    <scope>NUCLEOTIDE SEQUENCE</scope>
</reference>
<dbReference type="EMBL" id="AY621358">
    <property type="protein sequence ID" value="AAT51897.1"/>
    <property type="molecule type" value="mRNA"/>
</dbReference>
<keyword evidence="9" id="KW-1015">Disulfide bond</keyword>
<evidence type="ECO:0000313" key="12">
    <source>
        <dbReference type="EMBL" id="AAT51897.1"/>
    </source>
</evidence>
<evidence type="ECO:0000256" key="4">
    <source>
        <dbReference type="ARBA" id="ARBA00022525"/>
    </source>
</evidence>
<dbReference type="GeneID" id="641642"/>
<protein>
    <recommendedName>
        <fullName evidence="10">Beta-defensin</fullName>
    </recommendedName>
</protein>
<evidence type="ECO:0000313" key="14">
    <source>
        <dbReference type="Ensembl" id="ENSRNOP00000052275.2"/>
    </source>
</evidence>
<keyword evidence="7 10" id="KW-0211">Defensin</keyword>
<dbReference type="KEGG" id="rno:641642"/>
<evidence type="ECO:0000313" key="13">
    <source>
        <dbReference type="EMBL" id="AAU04553.1"/>
    </source>
</evidence>
<evidence type="ECO:0000256" key="3">
    <source>
        <dbReference type="ARBA" id="ARBA00007371"/>
    </source>
</evidence>
<evidence type="ECO:0000256" key="1">
    <source>
        <dbReference type="ARBA" id="ARBA00002878"/>
    </source>
</evidence>
<keyword evidence="8 10" id="KW-0044">Antibiotic</keyword>
<evidence type="ECO:0000256" key="5">
    <source>
        <dbReference type="ARBA" id="ARBA00022529"/>
    </source>
</evidence>
<evidence type="ECO:0000256" key="10">
    <source>
        <dbReference type="RuleBase" id="RU231113"/>
    </source>
</evidence>
<reference evidence="14" key="4">
    <citation type="submission" date="2025-05" db="UniProtKB">
        <authorList>
            <consortium name="Ensembl"/>
        </authorList>
    </citation>
    <scope>IDENTIFICATION</scope>
    <source>
        <strain evidence="14">Brown Norway</strain>
    </source>
</reference>
<reference evidence="14 15" key="1">
    <citation type="journal article" date="2004" name="Nature">
        <title>Genome sequence of the Brown Norway rat yields insights into mammalian evolution.</title>
        <authorList>
            <consortium name="Rat Genome Sequencing Project Consortium"/>
            <person name="Gibbs R.A."/>
            <person name="Weinstock G.M."/>
            <person name="Metzker M.L."/>
            <person name="Muzny D.M."/>
            <person name="Sodergren E.J."/>
            <person name="Scherer S."/>
            <person name="Scott G."/>
            <person name="Steffen D."/>
            <person name="Worley K.C."/>
            <person name="Burch P.E."/>
            <person name="Okwuonu G."/>
            <person name="Hines S."/>
            <person name="Lewis L."/>
            <person name="Deramo C."/>
            <person name="Delgado O."/>
            <person name="Dugan-Rocha S."/>
            <person name="Miner G."/>
            <person name="Morgan M."/>
            <person name="Hawes A."/>
            <person name="Gill R."/>
            <person name="Holt R.A."/>
            <person name="Adams M.D."/>
            <person name="Amanatides P.G."/>
            <person name="Baden-Tillson H."/>
            <person name="Barnstead M."/>
            <person name="Chin S."/>
            <person name="Evans C.A."/>
            <person name="Ferriera S."/>
            <person name="Fosler C."/>
            <person name="Glodek A."/>
            <person name="Gu Z."/>
            <person name="Jennings D."/>
            <person name="Kraft C.L."/>
            <person name="Nguyen T."/>
            <person name="Pfannkoch C.M."/>
            <person name="Sitter C."/>
            <person name="Sutton G.G."/>
            <person name="Venter J.C."/>
            <person name="Woodage T."/>
            <person name="Smith D."/>
            <person name="Lee H.-M."/>
            <person name="Gustafson E."/>
            <person name="Cahill P."/>
            <person name="Kana A."/>
            <person name="Doucette-Stamm L."/>
            <person name="Weinstock K."/>
            <person name="Fechtel K."/>
            <person name="Weiss R.B."/>
            <person name="Dunn D.M."/>
            <person name="Green E.D."/>
            <person name="Blakesley R.W."/>
            <person name="Bouffard G.G."/>
            <person name="De Jong P.J."/>
            <person name="Osoegawa K."/>
            <person name="Zhu B."/>
            <person name="Marra M."/>
            <person name="Schein J."/>
            <person name="Bosdet I."/>
            <person name="Fjell C."/>
            <person name="Jones S."/>
            <person name="Krzywinski M."/>
            <person name="Mathewson C."/>
            <person name="Siddiqui A."/>
            <person name="Wye N."/>
            <person name="McPherson J."/>
            <person name="Zhao S."/>
            <person name="Fraser C.M."/>
            <person name="Shetty J."/>
            <person name="Shatsman S."/>
            <person name="Geer K."/>
            <person name="Chen Y."/>
            <person name="Abramzon S."/>
            <person name="Nierman W.C."/>
            <person name="Havlak P.H."/>
            <person name="Chen R."/>
            <person name="Durbin K.J."/>
            <person name="Egan A."/>
            <person name="Ren Y."/>
            <person name="Song X.-Z."/>
            <person name="Li B."/>
            <person name="Liu Y."/>
            <person name="Qin X."/>
            <person name="Cawley S."/>
            <person name="Cooney A.J."/>
            <person name="D'Souza L.M."/>
            <person name="Martin K."/>
            <person name="Wu J.Q."/>
            <person name="Gonzalez-Garay M.L."/>
            <person name="Jackson A.R."/>
            <person name="Kalafus K.J."/>
            <person name="McLeod M.P."/>
            <person name="Milosavljevic A."/>
            <person name="Virk D."/>
            <person name="Volkov A."/>
            <person name="Wheeler D.A."/>
            <person name="Zhang Z."/>
            <person name="Bailey J.A."/>
            <person name="Eichler E.E."/>
            <person name="Tuzun E."/>
            <person name="Birney E."/>
            <person name="Mongin E."/>
            <person name="Ureta-Vidal A."/>
            <person name="Woodwark C."/>
            <person name="Zdobnov E."/>
            <person name="Bork P."/>
            <person name="Suyama M."/>
            <person name="Torrents D."/>
            <person name="Alexandersson M."/>
            <person name="Trask B.J."/>
            <person name="Young J.M."/>
            <person name="Huang H."/>
            <person name="Wang H."/>
            <person name="Xing H."/>
            <person name="Daniels S."/>
            <person name="Gietzen D."/>
            <person name="Schmidt J."/>
            <person name="Stevens K."/>
            <person name="Vitt U."/>
            <person name="Wingrove J."/>
            <person name="Camara F."/>
            <person name="Mar Alba M."/>
            <person name="Abril J.F."/>
            <person name="Guigo R."/>
            <person name="Smit A."/>
            <person name="Dubchak I."/>
            <person name="Rubin E.M."/>
            <person name="Couronne O."/>
            <person name="Poliakov A."/>
            <person name="Huebner N."/>
            <person name="Ganten D."/>
            <person name="Goesele C."/>
            <person name="Hummel O."/>
            <person name="Kreitler T."/>
            <person name="Lee Y.-A."/>
            <person name="Monti J."/>
            <person name="Schulz H."/>
            <person name="Zimdahl H."/>
            <person name="Himmelbauer H."/>
            <person name="Lehrach H."/>
            <person name="Jacob H.J."/>
            <person name="Bromberg S."/>
            <person name="Gullings-Handley J."/>
            <person name="Jensen-Seaman M.I."/>
            <person name="Kwitek A.E."/>
            <person name="Lazar J."/>
            <person name="Pasko D."/>
            <person name="Tonellato P.J."/>
            <person name="Twigger S."/>
            <person name="Ponting C.P."/>
            <person name="Duarte J.M."/>
            <person name="Rice S."/>
            <person name="Goodstadt L."/>
            <person name="Beatson S.A."/>
            <person name="Emes R.D."/>
            <person name="Winter E.E."/>
            <person name="Webber C."/>
            <person name="Brandt P."/>
            <person name="Nyakatura G."/>
            <person name="Adetobi M."/>
            <person name="Chiaromonte F."/>
            <person name="Elnitski L."/>
            <person name="Eswara P."/>
            <person name="Hardison R.C."/>
            <person name="Hou M."/>
            <person name="Kolbe D."/>
            <person name="Makova K."/>
            <person name="Miller W."/>
            <person name="Nekrutenko A."/>
            <person name="Riemer C."/>
            <person name="Schwartz S."/>
            <person name="Taylor J."/>
            <person name="Yang S."/>
            <person name="Zhang Y."/>
            <person name="Lindpaintner K."/>
            <person name="Andrews T.D."/>
            <person name="Caccamo M."/>
            <person name="Clamp M."/>
            <person name="Clarke L."/>
            <person name="Curwen V."/>
            <person name="Durbin R.M."/>
            <person name="Eyras E."/>
            <person name="Searle S.M."/>
            <person name="Cooper G.M."/>
            <person name="Batzoglou S."/>
            <person name="Brudno M."/>
            <person name="Sidow A."/>
            <person name="Stone E.A."/>
            <person name="Payseur B.A."/>
            <person name="Bourque G."/>
            <person name="Lopez-Otin C."/>
            <person name="Puente X.S."/>
            <person name="Chakrabarti K."/>
            <person name="Chatterji S."/>
            <person name="Dewey C."/>
            <person name="Pachter L."/>
            <person name="Bray N."/>
            <person name="Yap V.B."/>
            <person name="Caspi A."/>
            <person name="Tesler G."/>
            <person name="Pevzner P.A."/>
            <person name="Haussler D."/>
            <person name="Roskin K.M."/>
            <person name="Baertsch R."/>
            <person name="Clawson H."/>
            <person name="Furey T.S."/>
            <person name="Hinrichs A.S."/>
            <person name="Karolchik D."/>
            <person name="Kent W.J."/>
            <person name="Rosenbloom K.R."/>
            <person name="Trumbower H."/>
            <person name="Weirauch M."/>
            <person name="Cooper D.N."/>
            <person name="Stenson P.D."/>
            <person name="Ma B."/>
            <person name="Brent M."/>
            <person name="Arumugam M."/>
            <person name="Shteynberg D."/>
            <person name="Copley R.R."/>
            <person name="Taylor M.S."/>
            <person name="Riethman H."/>
            <person name="Mudunuri U."/>
            <person name="Peterson J."/>
            <person name="Guyer M."/>
            <person name="Felsenfeld A."/>
            <person name="Old S."/>
            <person name="Mockrin S."/>
            <person name="Collins F.S."/>
        </authorList>
    </citation>
    <scope>NUCLEOTIDE SEQUENCE [LARGE SCALE GENOMIC DNA]</scope>
    <source>
        <strain evidence="14 15">Brown Norway</strain>
    </source>
</reference>
<feature type="chain" id="PRO_5013983597" description="Beta-defensin" evidence="10">
    <location>
        <begin position="21"/>
        <end position="67"/>
    </location>
</feature>
<keyword evidence="5 10" id="KW-0929">Antimicrobial</keyword>
<dbReference type="GO" id="GO:0045087">
    <property type="term" value="P:innate immune response"/>
    <property type="evidence" value="ECO:0007669"/>
    <property type="project" value="InterPro"/>
</dbReference>
<accession>Q32ZG5</accession>
<dbReference type="OrthoDB" id="9532236at2759"/>
<dbReference type="Gene3D" id="3.10.360.10">
    <property type="entry name" value="Antimicrobial Peptide, Beta-defensin 2, Chain A"/>
    <property type="match status" value="1"/>
</dbReference>
<comment type="function">
    <text evidence="1 10">Has antibacterial activity.</text>
</comment>
<evidence type="ECO:0000256" key="7">
    <source>
        <dbReference type="ARBA" id="ARBA00022940"/>
    </source>
</evidence>
<dbReference type="Ensembl" id="ENSRNOT00000055407.4">
    <property type="protein sequence ID" value="ENSRNOP00000052275.2"/>
    <property type="gene ID" value="ENSRNOG00000036896.4"/>
</dbReference>
<dbReference type="HOGENOM" id="CLU_181906_2_0_1"/>
<feature type="signal peptide" evidence="10">
    <location>
        <begin position="1"/>
        <end position="20"/>
    </location>
</feature>
<proteinExistence type="evidence at transcript level"/>
<dbReference type="OMA" id="DSPEDCW"/>
<evidence type="ECO:0000259" key="11">
    <source>
        <dbReference type="Pfam" id="PF13841"/>
    </source>
</evidence>
<dbReference type="GeneTree" id="ENSGT00940000163582"/>
<feature type="domain" description="Beta-defensin" evidence="11">
    <location>
        <begin position="24"/>
        <end position="53"/>
    </location>
</feature>
<evidence type="ECO:0000256" key="6">
    <source>
        <dbReference type="ARBA" id="ARBA00022729"/>
    </source>
</evidence>
<dbReference type="AlphaFoldDB" id="Q32ZG5"/>
<name>Q32ZG5_RAT</name>
<dbReference type="UCSC" id="RGD:1589571">
    <property type="organism name" value="rat"/>
</dbReference>
<keyword evidence="6 10" id="KW-0732">Signal</keyword>
<evidence type="ECO:0000313" key="15">
    <source>
        <dbReference type="Proteomes" id="UP000002494"/>
    </source>
</evidence>
<dbReference type="Bgee" id="ENSRNOG00000036896">
    <property type="expression patterns" value="Expressed in testis and 4 other cell types or tissues"/>
</dbReference>
<dbReference type="InterPro" id="IPR025933">
    <property type="entry name" value="Beta_defensin_dom"/>
</dbReference>
<keyword evidence="15" id="KW-1185">Reference proteome</keyword>
<dbReference type="PANTHER" id="PTHR15001">
    <property type="entry name" value="BETA-DEFENSIN 123-RELATED"/>
    <property type="match status" value="1"/>
</dbReference>
<dbReference type="STRING" id="10116.ENSRNOP00000052275"/>
<dbReference type="PANTHER" id="PTHR15001:SF5">
    <property type="entry name" value="BETA-DEFENSIN"/>
    <property type="match status" value="1"/>
</dbReference>